<evidence type="ECO:0000259" key="9">
    <source>
        <dbReference type="Pfam" id="PF13844"/>
    </source>
</evidence>
<dbReference type="SMART" id="SM00028">
    <property type="entry name" value="TPR"/>
    <property type="match status" value="7"/>
</dbReference>
<evidence type="ECO:0000313" key="10">
    <source>
        <dbReference type="EMBL" id="KKD34452.1"/>
    </source>
</evidence>
<dbReference type="AlphaFoldDB" id="A0A0F5Y726"/>
<feature type="repeat" description="TPR" evidence="8">
    <location>
        <begin position="286"/>
        <end position="319"/>
    </location>
</feature>
<dbReference type="Gene3D" id="1.25.40.10">
    <property type="entry name" value="Tetratricopeptide repeat domain"/>
    <property type="match status" value="3"/>
</dbReference>
<keyword evidence="7 8" id="KW-0802">TPR repeat</keyword>
<evidence type="ECO:0000256" key="8">
    <source>
        <dbReference type="PROSITE-ProRule" id="PRU00339"/>
    </source>
</evidence>
<dbReference type="GO" id="GO:0006493">
    <property type="term" value="P:protein O-linked glycosylation"/>
    <property type="evidence" value="ECO:0007669"/>
    <property type="project" value="InterPro"/>
</dbReference>
<dbReference type="InterPro" id="IPR029489">
    <property type="entry name" value="OGT/SEC/SPY_C"/>
</dbReference>
<evidence type="ECO:0000256" key="2">
    <source>
        <dbReference type="ARBA" id="ARBA00005386"/>
    </source>
</evidence>
<evidence type="ECO:0000256" key="6">
    <source>
        <dbReference type="ARBA" id="ARBA00022737"/>
    </source>
</evidence>
<dbReference type="InterPro" id="IPR037919">
    <property type="entry name" value="OGT"/>
</dbReference>
<feature type="repeat" description="TPR" evidence="8">
    <location>
        <begin position="439"/>
        <end position="472"/>
    </location>
</feature>
<dbReference type="Gene3D" id="3.40.50.2000">
    <property type="entry name" value="Glycogen Phosphorylase B"/>
    <property type="match status" value="1"/>
</dbReference>
<dbReference type="PANTHER" id="PTHR44366:SF1">
    <property type="entry name" value="UDP-N-ACETYLGLUCOSAMINE--PEPTIDE N-ACETYLGLUCOSAMINYLTRANSFERASE 110 KDA SUBUNIT"/>
    <property type="match status" value="1"/>
</dbReference>
<keyword evidence="6" id="KW-0677">Repeat</keyword>
<feature type="domain" description="O-GlcNAc transferase C-terminal" evidence="9">
    <location>
        <begin position="626"/>
        <end position="786"/>
    </location>
</feature>
<comment type="pathway">
    <text evidence="1">Protein modification; protein glycosylation.</text>
</comment>
<proteinExistence type="inferred from homology"/>
<reference evidence="10 11" key="1">
    <citation type="submission" date="2015-06" db="EMBL/GenBank/DDBJ databases">
        <title>Draft genome assembly of filamentous brackish cyanobacterium Limnoraphis robusta strain CS-951.</title>
        <authorList>
            <person name="Willis A."/>
            <person name="Parks M."/>
            <person name="Burford M.A."/>
        </authorList>
    </citation>
    <scope>NUCLEOTIDE SEQUENCE [LARGE SCALE GENOMIC DNA]</scope>
    <source>
        <strain evidence="10 11">CS-951</strain>
    </source>
</reference>
<dbReference type="InterPro" id="IPR019734">
    <property type="entry name" value="TPR_rpt"/>
</dbReference>
<feature type="domain" description="O-GlcNAc transferase C-terminal" evidence="9">
    <location>
        <begin position="800"/>
        <end position="978"/>
    </location>
</feature>
<keyword evidence="4" id="KW-0328">Glycosyltransferase</keyword>
<dbReference type="PANTHER" id="PTHR44366">
    <property type="entry name" value="UDP-N-ACETYLGLUCOSAMINE--PEPTIDE N-ACETYLGLUCOSAMINYLTRANSFERASE 110 KDA SUBUNIT"/>
    <property type="match status" value="1"/>
</dbReference>
<dbReference type="Pfam" id="PF13181">
    <property type="entry name" value="TPR_8"/>
    <property type="match status" value="1"/>
</dbReference>
<dbReference type="Pfam" id="PF13414">
    <property type="entry name" value="TPR_11"/>
    <property type="match status" value="2"/>
</dbReference>
<dbReference type="SUPFAM" id="SSF48452">
    <property type="entry name" value="TPR-like"/>
    <property type="match status" value="2"/>
</dbReference>
<sequence>MDVQKFIQQLPNFYDNWERETVQPKSNPFQQVLEQKNPEMSVNLMQLLNVAVDCLEASEMYCEIGTQDGFSLIAALFGHPETMAYAVSEISDNTILEQLLENVQSFNLEEQIIFCNQDFECFLLELREVETDTQIGVYFYQGLSDYRSVLMSLLLVQPFLTPQALILVYSADIDTVQQAIWDFMAAYPQCQILLDGCDSINLNQILGSEIQLLSWNAQQTFNYSVSTFQDQQSQIVLHAIQNIQQFQPEVNLSQIYDQAVQSHAQKQYEIAEKQYKQFLQWQPNHAEAWHQLSILYYEREQYSKSVEAILKSLEIDSSIAVRHYHLGLGLEKLEKYSEAITAYQTAIELDNSLVYAYQNLGNLIKQQGSLTEAEAIYRNAIEINPNHWGSYLNLGNILFEQTRFEEAISVYQTALTLNPDAVEVQQNLNIAESAKDNPAPIYYSFAQQYYQQGKYNEAIQFFQNYLNLQPGEVELYATLSDCFNKIHQPLEAIKVLQTGTQIHPKSGQLHFSLILQLLRQAETEAAIYQAETAFNHLPDDYTFKLMKHLIVPIIYHNSESINYYRKRFEQELQTLINTTRLDTPAERESAFWGLSRWTNFYLAYQAHNVVESQKNYGNLVHHIMAANYPDWVQPLTMPKVEQKIRVGYVSHYLHSYSGTLWLTGWLKFCNHNNFEVYCYYTSNTPDPITQKFRQYSDIFHQIPGNFPAVCQQILNDKLHILVYPEIGMDAPTMQMAALRLAPIQCTAWGHPVTTGLPTIDYFLSSQLMEPENAQEHYSETLVRLPNIGVAYPKPKDIPTLTKSRSDFNIPEDCVLYFCCQAPFKYLPQYDYILPEISQGVPNAKFLFLRGTILIPRLERAFAAVGLNHDNYCIHLSIPERSDYLMLNLLSDVFLDTFTWSGGNTSLEAIACNLPIVTCPGEFMRGRHADSFLKMLGVTDTIAQNEAEYIDIAVKLGLDSAWRKDISQRMSQRQDHLFDDETCVKALEEFYQQVFQNYQSNTDLI</sequence>
<evidence type="ECO:0000256" key="7">
    <source>
        <dbReference type="ARBA" id="ARBA00022803"/>
    </source>
</evidence>
<dbReference type="RefSeq" id="WP_046282448.1">
    <property type="nucleotide sequence ID" value="NZ_LATL02000268.1"/>
</dbReference>
<protein>
    <recommendedName>
        <fullName evidence="3">protein O-GlcNAc transferase</fullName>
        <ecNumber evidence="3">2.4.1.255</ecNumber>
    </recommendedName>
</protein>
<dbReference type="EMBL" id="LATL02000268">
    <property type="protein sequence ID" value="KKD34452.1"/>
    <property type="molecule type" value="Genomic_DNA"/>
</dbReference>
<evidence type="ECO:0000313" key="11">
    <source>
        <dbReference type="Proteomes" id="UP000033607"/>
    </source>
</evidence>
<dbReference type="SUPFAM" id="SSF53756">
    <property type="entry name" value="UDP-Glycosyltransferase/glycogen phosphorylase"/>
    <property type="match status" value="1"/>
</dbReference>
<dbReference type="PROSITE" id="PS50005">
    <property type="entry name" value="TPR"/>
    <property type="match status" value="5"/>
</dbReference>
<feature type="repeat" description="TPR" evidence="8">
    <location>
        <begin position="320"/>
        <end position="353"/>
    </location>
</feature>
<dbReference type="EC" id="2.4.1.255" evidence="3"/>
<dbReference type="PROSITE" id="PS50293">
    <property type="entry name" value="TPR_REGION"/>
    <property type="match status" value="3"/>
</dbReference>
<evidence type="ECO:0000256" key="1">
    <source>
        <dbReference type="ARBA" id="ARBA00004922"/>
    </source>
</evidence>
<accession>A0A0F5Y726</accession>
<dbReference type="GO" id="GO:0097363">
    <property type="term" value="F:protein O-acetylglucosaminyltransferase activity"/>
    <property type="evidence" value="ECO:0007669"/>
    <property type="project" value="UniProtKB-EC"/>
</dbReference>
<dbReference type="InterPro" id="IPR011990">
    <property type="entry name" value="TPR-like_helical_dom_sf"/>
</dbReference>
<comment type="caution">
    <text evidence="10">The sequence shown here is derived from an EMBL/GenBank/DDBJ whole genome shotgun (WGS) entry which is preliminary data.</text>
</comment>
<dbReference type="Pfam" id="PF13844">
    <property type="entry name" value="Glyco_transf_41"/>
    <property type="match status" value="2"/>
</dbReference>
<evidence type="ECO:0000256" key="5">
    <source>
        <dbReference type="ARBA" id="ARBA00022679"/>
    </source>
</evidence>
<dbReference type="Pfam" id="PF14559">
    <property type="entry name" value="TPR_19"/>
    <property type="match status" value="1"/>
</dbReference>
<feature type="repeat" description="TPR" evidence="8">
    <location>
        <begin position="354"/>
        <end position="387"/>
    </location>
</feature>
<evidence type="ECO:0000256" key="3">
    <source>
        <dbReference type="ARBA" id="ARBA00011970"/>
    </source>
</evidence>
<dbReference type="Proteomes" id="UP000033607">
    <property type="component" value="Unassembled WGS sequence"/>
</dbReference>
<evidence type="ECO:0000256" key="4">
    <source>
        <dbReference type="ARBA" id="ARBA00022676"/>
    </source>
</evidence>
<dbReference type="OrthoDB" id="146908at2"/>
<comment type="similarity">
    <text evidence="2">Belongs to the glycosyltransferase 41 family. O-GlcNAc transferase subfamily.</text>
</comment>
<feature type="repeat" description="TPR" evidence="8">
    <location>
        <begin position="388"/>
        <end position="421"/>
    </location>
</feature>
<gene>
    <name evidence="10" type="ORF">WN50_30825</name>
</gene>
<dbReference type="Gene3D" id="3.40.50.11380">
    <property type="match status" value="1"/>
</dbReference>
<keyword evidence="5" id="KW-0808">Transferase</keyword>
<dbReference type="PATRIC" id="fig|1637645.4.peg.5338"/>
<name>A0A0F5Y726_9CYAN</name>
<organism evidence="10 11">
    <name type="scientific">Limnoraphis robusta CS-951</name>
    <dbReference type="NCBI Taxonomy" id="1637645"/>
    <lineage>
        <taxon>Bacteria</taxon>
        <taxon>Bacillati</taxon>
        <taxon>Cyanobacteriota</taxon>
        <taxon>Cyanophyceae</taxon>
        <taxon>Oscillatoriophycideae</taxon>
        <taxon>Oscillatoriales</taxon>
        <taxon>Sirenicapillariaceae</taxon>
        <taxon>Limnoraphis</taxon>
    </lineage>
</organism>